<dbReference type="Proteomes" id="UP000799536">
    <property type="component" value="Unassembled WGS sequence"/>
</dbReference>
<feature type="transmembrane region" description="Helical" evidence="2">
    <location>
        <begin position="213"/>
        <end position="237"/>
    </location>
</feature>
<keyword evidence="2" id="KW-1133">Transmembrane helix</keyword>
<proteinExistence type="predicted"/>
<protein>
    <submittedName>
        <fullName evidence="3">Uncharacterized protein</fullName>
    </submittedName>
</protein>
<evidence type="ECO:0000256" key="1">
    <source>
        <dbReference type="SAM" id="MobiDB-lite"/>
    </source>
</evidence>
<accession>A0A9P4JGB7</accession>
<feature type="transmembrane region" description="Helical" evidence="2">
    <location>
        <begin position="45"/>
        <end position="66"/>
    </location>
</feature>
<evidence type="ECO:0000313" key="3">
    <source>
        <dbReference type="EMBL" id="KAF2196167.1"/>
    </source>
</evidence>
<keyword evidence="2" id="KW-0472">Membrane</keyword>
<feature type="compositionally biased region" description="Acidic residues" evidence="1">
    <location>
        <begin position="248"/>
        <end position="257"/>
    </location>
</feature>
<evidence type="ECO:0000256" key="2">
    <source>
        <dbReference type="SAM" id="Phobius"/>
    </source>
</evidence>
<keyword evidence="2" id="KW-0812">Transmembrane</keyword>
<gene>
    <name evidence="3" type="ORF">GQ43DRAFT_476567</name>
</gene>
<dbReference type="AlphaFoldDB" id="A0A9P4JGB7"/>
<sequence length="342" mass="38623">MPIPSQLPTTPFPRTPDLTFPSTLIEKPNWNREARQQHHIWTFRYHLYHITLMVPLLLLPLQIWHIQVEYLSYSPSWGDKWPLGFRSWWRSARFDTAGQTKWAAVFLGVSVPPYDSAPLVSLLALSHYHYLLHQGVTSFPVHVILDCDLPLKYPHLQPWSRFALHTLYDIAILNLILAFTTTSLLSLQKDRILCRKMNYEKACDILVSELSNVIAISVVFWGLLGLAHIALLALRIWEQLASPRIDPTDNENGEADEIEKGQEGPGALQSTSVVTATACSQSASTPEPIHVVPARRVKLSSSTTAPLPPHIVAKGQYHCNSWPTSRKEGDIWRDVLLGSLIP</sequence>
<feature type="transmembrane region" description="Helical" evidence="2">
    <location>
        <begin position="162"/>
        <end position="187"/>
    </location>
</feature>
<feature type="region of interest" description="Disordered" evidence="1">
    <location>
        <begin position="245"/>
        <end position="268"/>
    </location>
</feature>
<dbReference type="EMBL" id="ML994458">
    <property type="protein sequence ID" value="KAF2196167.1"/>
    <property type="molecule type" value="Genomic_DNA"/>
</dbReference>
<comment type="caution">
    <text evidence="3">The sequence shown here is derived from an EMBL/GenBank/DDBJ whole genome shotgun (WGS) entry which is preliminary data.</text>
</comment>
<keyword evidence="4" id="KW-1185">Reference proteome</keyword>
<organism evidence="3 4">
    <name type="scientific">Delitschia confertaspora ATCC 74209</name>
    <dbReference type="NCBI Taxonomy" id="1513339"/>
    <lineage>
        <taxon>Eukaryota</taxon>
        <taxon>Fungi</taxon>
        <taxon>Dikarya</taxon>
        <taxon>Ascomycota</taxon>
        <taxon>Pezizomycotina</taxon>
        <taxon>Dothideomycetes</taxon>
        <taxon>Pleosporomycetidae</taxon>
        <taxon>Pleosporales</taxon>
        <taxon>Delitschiaceae</taxon>
        <taxon>Delitschia</taxon>
    </lineage>
</organism>
<evidence type="ECO:0000313" key="4">
    <source>
        <dbReference type="Proteomes" id="UP000799536"/>
    </source>
</evidence>
<name>A0A9P4JGB7_9PLEO</name>
<reference evidence="3" key="1">
    <citation type="journal article" date="2020" name="Stud. Mycol.">
        <title>101 Dothideomycetes genomes: a test case for predicting lifestyles and emergence of pathogens.</title>
        <authorList>
            <person name="Haridas S."/>
            <person name="Albert R."/>
            <person name="Binder M."/>
            <person name="Bloem J."/>
            <person name="Labutti K."/>
            <person name="Salamov A."/>
            <person name="Andreopoulos B."/>
            <person name="Baker S."/>
            <person name="Barry K."/>
            <person name="Bills G."/>
            <person name="Bluhm B."/>
            <person name="Cannon C."/>
            <person name="Castanera R."/>
            <person name="Culley D."/>
            <person name="Daum C."/>
            <person name="Ezra D."/>
            <person name="Gonzalez J."/>
            <person name="Henrissat B."/>
            <person name="Kuo A."/>
            <person name="Liang C."/>
            <person name="Lipzen A."/>
            <person name="Lutzoni F."/>
            <person name="Magnuson J."/>
            <person name="Mondo S."/>
            <person name="Nolan M."/>
            <person name="Ohm R."/>
            <person name="Pangilinan J."/>
            <person name="Park H.-J."/>
            <person name="Ramirez L."/>
            <person name="Alfaro M."/>
            <person name="Sun H."/>
            <person name="Tritt A."/>
            <person name="Yoshinaga Y."/>
            <person name="Zwiers L.-H."/>
            <person name="Turgeon B."/>
            <person name="Goodwin S."/>
            <person name="Spatafora J."/>
            <person name="Crous P."/>
            <person name="Grigoriev I."/>
        </authorList>
    </citation>
    <scope>NUCLEOTIDE SEQUENCE</scope>
    <source>
        <strain evidence="3">ATCC 74209</strain>
    </source>
</reference>